<feature type="region of interest" description="Disordered" evidence="1">
    <location>
        <begin position="17"/>
        <end position="51"/>
    </location>
</feature>
<reference evidence="2 3" key="1">
    <citation type="submission" date="2020-01" db="EMBL/GenBank/DDBJ databases">
        <title>Identification and distribution of gene clusters putatively required for synthesis of sphingolipid metabolism inhibitors in phylogenetically diverse species of the filamentous fungus Fusarium.</title>
        <authorList>
            <person name="Kim H.-S."/>
            <person name="Busman M."/>
            <person name="Brown D.W."/>
            <person name="Divon H."/>
            <person name="Uhlig S."/>
            <person name="Proctor R.H."/>
        </authorList>
    </citation>
    <scope>NUCLEOTIDE SEQUENCE [LARGE SCALE GENOMIC DNA]</scope>
    <source>
        <strain evidence="2 3">NRRL 20459</strain>
    </source>
</reference>
<organism evidence="2 3">
    <name type="scientific">Fusarium albosuccineum</name>
    <dbReference type="NCBI Taxonomy" id="1237068"/>
    <lineage>
        <taxon>Eukaryota</taxon>
        <taxon>Fungi</taxon>
        <taxon>Dikarya</taxon>
        <taxon>Ascomycota</taxon>
        <taxon>Pezizomycotina</taxon>
        <taxon>Sordariomycetes</taxon>
        <taxon>Hypocreomycetidae</taxon>
        <taxon>Hypocreales</taxon>
        <taxon>Nectriaceae</taxon>
        <taxon>Fusarium</taxon>
        <taxon>Fusarium decemcellulare species complex</taxon>
    </lineage>
</organism>
<dbReference type="OrthoDB" id="4818194at2759"/>
<keyword evidence="3" id="KW-1185">Reference proteome</keyword>
<sequence length="463" mass="52202">MQSLIYSLLPCLAPRHRTTPPSATQYHDFDPNAGSEGQENTKPGPQLGSPSEYKIVIPKENETAHISDTDLPPYCVSGTPVSAQRVLSNLRAAVALKNKHGVVHPFNNLRLRDYRVWFDGNSRMNVVSAKAMEAMGLQLLIVAKALDCNMEFLFMTMSNTTSSDLSDNDRAMAQELDTLWCMRSWEESKRFIANSPLLEKLGLQTWIKERDRASEPQQSGGSEIAQVSDSELHIELLNRVRDLRAPQWRGYHQRDLSMKKLKKLFKNSRQEAKKQPKSLNSVGFTYRREIYLYKRAMEQRAEPRPTSVLILTASDLQPTESDAIKNLQKEKSTKSVPVEAVAGEVTQFSIATLLLMEYLDKNNIKCYTDIDKQCSGEYDINDLLQVKESNLLTHGLSPDGWLKILNGHNSDIDAMSFSKDEKKYGSEPLVPNGETFLAMPSVEDVKGLFGYDDDSSEDEEQGE</sequence>
<dbReference type="Proteomes" id="UP000554235">
    <property type="component" value="Unassembled WGS sequence"/>
</dbReference>
<dbReference type="AlphaFoldDB" id="A0A8H4LHU7"/>
<dbReference type="EMBL" id="JAADYS010000592">
    <property type="protein sequence ID" value="KAF4468605.1"/>
    <property type="molecule type" value="Genomic_DNA"/>
</dbReference>
<evidence type="ECO:0000313" key="3">
    <source>
        <dbReference type="Proteomes" id="UP000554235"/>
    </source>
</evidence>
<accession>A0A8H4LHU7</accession>
<comment type="caution">
    <text evidence="2">The sequence shown here is derived from an EMBL/GenBank/DDBJ whole genome shotgun (WGS) entry which is preliminary data.</text>
</comment>
<evidence type="ECO:0000313" key="2">
    <source>
        <dbReference type="EMBL" id="KAF4468605.1"/>
    </source>
</evidence>
<name>A0A8H4LHU7_9HYPO</name>
<gene>
    <name evidence="2" type="ORF">FALBO_4506</name>
</gene>
<evidence type="ECO:0000256" key="1">
    <source>
        <dbReference type="SAM" id="MobiDB-lite"/>
    </source>
</evidence>
<proteinExistence type="predicted"/>
<protein>
    <submittedName>
        <fullName evidence="2">Uncharacterized protein</fullName>
    </submittedName>
</protein>